<dbReference type="FunFam" id="3.40.50.720:FF:000019">
    <property type="entry name" value="Glycerol-3-phosphate dehydrogenase [NAD(P)+]"/>
    <property type="match status" value="1"/>
</dbReference>
<feature type="domain" description="Glycerol-3-phosphate dehydrogenase NAD-dependent N-terminal" evidence="4">
    <location>
        <begin position="4"/>
        <end position="159"/>
    </location>
</feature>
<dbReference type="GO" id="GO:0047952">
    <property type="term" value="F:glycerol-3-phosphate dehydrogenase [NAD(P)+] activity"/>
    <property type="evidence" value="ECO:0007669"/>
    <property type="project" value="TreeGrafter"/>
</dbReference>
<dbReference type="Pfam" id="PF01210">
    <property type="entry name" value="NAD_Gly3P_dh_N"/>
    <property type="match status" value="1"/>
</dbReference>
<dbReference type="PROSITE" id="PS00957">
    <property type="entry name" value="NAD_G3PDH"/>
    <property type="match status" value="1"/>
</dbReference>
<dbReference type="GO" id="GO:0046168">
    <property type="term" value="P:glycerol-3-phosphate catabolic process"/>
    <property type="evidence" value="ECO:0007669"/>
    <property type="project" value="InterPro"/>
</dbReference>
<dbReference type="Gene3D" id="3.40.50.720">
    <property type="entry name" value="NAD(P)-binding Rossmann-like Domain"/>
    <property type="match status" value="1"/>
</dbReference>
<dbReference type="PRINTS" id="PR00077">
    <property type="entry name" value="GPDHDRGNASE"/>
</dbReference>
<dbReference type="InterPro" id="IPR006168">
    <property type="entry name" value="G3P_DH_NAD-dep"/>
</dbReference>
<dbReference type="InterPro" id="IPR006109">
    <property type="entry name" value="G3P_DH_NAD-dep_C"/>
</dbReference>
<accession>A0A6J7GE40</accession>
<dbReference type="PANTHER" id="PTHR11728:SF1">
    <property type="entry name" value="GLYCEROL-3-PHOSPHATE DEHYDROGENASE [NAD(+)] 2, CHLOROPLASTIC"/>
    <property type="match status" value="1"/>
</dbReference>
<dbReference type="NCBIfam" id="NF000942">
    <property type="entry name" value="PRK00094.1-4"/>
    <property type="match status" value="1"/>
</dbReference>
<dbReference type="PANTHER" id="PTHR11728">
    <property type="entry name" value="GLYCEROL-3-PHOSPHATE DEHYDROGENASE"/>
    <property type="match status" value="1"/>
</dbReference>
<evidence type="ECO:0000256" key="1">
    <source>
        <dbReference type="ARBA" id="ARBA00011009"/>
    </source>
</evidence>
<reference evidence="6" key="1">
    <citation type="submission" date="2020-05" db="EMBL/GenBank/DDBJ databases">
        <authorList>
            <person name="Chiriac C."/>
            <person name="Salcher M."/>
            <person name="Ghai R."/>
            <person name="Kavagutti S V."/>
        </authorList>
    </citation>
    <scope>NUCLEOTIDE SEQUENCE</scope>
</reference>
<dbReference type="SUPFAM" id="SSF48179">
    <property type="entry name" value="6-phosphogluconate dehydrogenase C-terminal domain-like"/>
    <property type="match status" value="1"/>
</dbReference>
<dbReference type="AlphaFoldDB" id="A0A6J7GE40"/>
<gene>
    <name evidence="6" type="ORF">UFOPK3610_00344</name>
</gene>
<comment type="similarity">
    <text evidence="1">Belongs to the NAD-dependent glycerol-3-phosphate dehydrogenase family.</text>
</comment>
<dbReference type="HAMAP" id="MF_00394">
    <property type="entry name" value="NAD_Glyc3P_dehydrog"/>
    <property type="match status" value="1"/>
</dbReference>
<dbReference type="GO" id="GO:0005829">
    <property type="term" value="C:cytosol"/>
    <property type="evidence" value="ECO:0007669"/>
    <property type="project" value="TreeGrafter"/>
</dbReference>
<dbReference type="FunFam" id="1.10.1040.10:FF:000001">
    <property type="entry name" value="Glycerol-3-phosphate dehydrogenase [NAD(P)+]"/>
    <property type="match status" value="1"/>
</dbReference>
<sequence length="337" mass="35573">MARIAVMGSGSWGTAFAMVLADAGADVTLWGLDEDVADQINATHVNETYHPGIVLPTNIVATVDPREALVDSQMVILAVPAQTLRTNLADWGAYVEADALMVSLMKGIELGTNLRMSQVIQEALGIDESHVAVLSGPNLAREIAQRQPTATTVACVDEDRAKALQDACTTDFFRPYWTVDVVGTEICGAVKNVIALANGMAVGLGFGENSQSALMTRGLAEISRLGVALGADQMTCLGLAGVGDLIATCSSPLSRNRTFGLNLGRGLSIEETIAATKQTCEGVKSCQPILELAQSHGVDMPITEQVVQVVHHGMSPKKMLMAFMSRDTTAEAMSVVD</sequence>
<dbReference type="PIRSF" id="PIRSF000114">
    <property type="entry name" value="Glycerol-3-P_dh"/>
    <property type="match status" value="1"/>
</dbReference>
<evidence type="ECO:0000256" key="2">
    <source>
        <dbReference type="ARBA" id="ARBA00023002"/>
    </source>
</evidence>
<keyword evidence="2" id="KW-0560">Oxidoreductase</keyword>
<dbReference type="Gene3D" id="1.10.1040.10">
    <property type="entry name" value="N-(1-d-carboxylethyl)-l-norvaline Dehydrogenase, domain 2"/>
    <property type="match status" value="1"/>
</dbReference>
<dbReference type="Pfam" id="PF07479">
    <property type="entry name" value="NAD_Gly3P_dh_C"/>
    <property type="match status" value="1"/>
</dbReference>
<dbReference type="InterPro" id="IPR036291">
    <property type="entry name" value="NAD(P)-bd_dom_sf"/>
</dbReference>
<protein>
    <submittedName>
        <fullName evidence="6">Unannotated protein</fullName>
    </submittedName>
</protein>
<evidence type="ECO:0000259" key="5">
    <source>
        <dbReference type="Pfam" id="PF07479"/>
    </source>
</evidence>
<evidence type="ECO:0000259" key="4">
    <source>
        <dbReference type="Pfam" id="PF01210"/>
    </source>
</evidence>
<keyword evidence="3" id="KW-0520">NAD</keyword>
<dbReference type="NCBIfam" id="NF000940">
    <property type="entry name" value="PRK00094.1-2"/>
    <property type="match status" value="1"/>
</dbReference>
<dbReference type="InterPro" id="IPR011128">
    <property type="entry name" value="G3P_DH_NAD-dep_N"/>
</dbReference>
<feature type="domain" description="Glycerol-3-phosphate dehydrogenase NAD-dependent C-terminal" evidence="5">
    <location>
        <begin position="180"/>
        <end position="320"/>
    </location>
</feature>
<dbReference type="GO" id="GO:0051287">
    <property type="term" value="F:NAD binding"/>
    <property type="evidence" value="ECO:0007669"/>
    <property type="project" value="InterPro"/>
</dbReference>
<dbReference type="EMBL" id="CAFBMR010000007">
    <property type="protein sequence ID" value="CAB4904778.1"/>
    <property type="molecule type" value="Genomic_DNA"/>
</dbReference>
<evidence type="ECO:0000313" key="6">
    <source>
        <dbReference type="EMBL" id="CAB4904778.1"/>
    </source>
</evidence>
<evidence type="ECO:0000256" key="3">
    <source>
        <dbReference type="ARBA" id="ARBA00023027"/>
    </source>
</evidence>
<proteinExistence type="inferred from homology"/>
<dbReference type="InterPro" id="IPR008927">
    <property type="entry name" value="6-PGluconate_DH-like_C_sf"/>
</dbReference>
<dbReference type="SUPFAM" id="SSF51735">
    <property type="entry name" value="NAD(P)-binding Rossmann-fold domains"/>
    <property type="match status" value="1"/>
</dbReference>
<dbReference type="InterPro" id="IPR013328">
    <property type="entry name" value="6PGD_dom2"/>
</dbReference>
<name>A0A6J7GE40_9ZZZZ</name>
<dbReference type="GO" id="GO:0005975">
    <property type="term" value="P:carbohydrate metabolic process"/>
    <property type="evidence" value="ECO:0007669"/>
    <property type="project" value="InterPro"/>
</dbReference>
<organism evidence="6">
    <name type="scientific">freshwater metagenome</name>
    <dbReference type="NCBI Taxonomy" id="449393"/>
    <lineage>
        <taxon>unclassified sequences</taxon>
        <taxon>metagenomes</taxon>
        <taxon>ecological metagenomes</taxon>
    </lineage>
</organism>